<evidence type="ECO:0000256" key="11">
    <source>
        <dbReference type="PROSITE-ProRule" id="PRU10069"/>
    </source>
</evidence>
<keyword evidence="16 17" id="KW-0002">3D-structure</keyword>
<comment type="catalytic activity">
    <reaction evidence="1 11">
        <text>Endohydrolysis of (1-&gt;4)-beta-D-glucosidic linkages in cellulose, lichenin and cereal beta-D-glucans.</text>
        <dbReference type="EC" id="3.2.1.4"/>
    </reaction>
</comment>
<dbReference type="PDB" id="1E8P">
    <property type="method" value="NMR"/>
    <property type="chains" value="A=20-65"/>
</dbReference>
<dbReference type="Gene3D" id="3.90.1220.10">
    <property type="entry name" value="Cellulose docking domain, dockering"/>
    <property type="match status" value="3"/>
</dbReference>
<organism evidence="15">
    <name type="scientific">Piromyces equi</name>
    <dbReference type="NCBI Taxonomy" id="99929"/>
    <lineage>
        <taxon>Eukaryota</taxon>
        <taxon>Fungi</taxon>
        <taxon>Fungi incertae sedis</taxon>
        <taxon>Chytridiomycota</taxon>
        <taxon>Chytridiomycota incertae sedis</taxon>
        <taxon>Neocallimastigomycetes</taxon>
        <taxon>Neocallimastigales</taxon>
        <taxon>Neocallimastigaceae</taxon>
        <taxon>Piromyces</taxon>
    </lineage>
</organism>
<evidence type="ECO:0000256" key="13">
    <source>
        <dbReference type="SAM" id="SignalP"/>
    </source>
</evidence>
<dbReference type="AlphaFoldDB" id="Q9P868"/>
<reference evidence="15" key="1">
    <citation type="journal article" date="2000" name="Microbiology">
        <title>Primary sequence and enzymatic properties of two modular endoglucanases, Cel5A and Cel45A, from the anaerobic fungus Piromyces equi.</title>
        <authorList>
            <person name="Eberhardt R.Y."/>
            <person name="Gilbert H.J."/>
            <person name="Hazlewood G.P."/>
        </authorList>
    </citation>
    <scope>NUCLEOTIDE SEQUENCE</scope>
</reference>
<reference evidence="16 17" key="2">
    <citation type="journal article" date="2001" name="Nat. Struct. Biol.">
        <title>Characterization of a cellulosome dockerin domain from the anaerobic fungus Piromyces equi.</title>
        <authorList>
            <person name="Raghothama S."/>
            <person name="Eberhardt R.Y."/>
            <person name="Simpson P."/>
            <person name="Wigelsworth D."/>
            <person name="White P."/>
            <person name="Hazlewood G.P."/>
            <person name="Nagy T."/>
            <person name="Gilbert H.J."/>
            <person name="Williamson M.P."/>
        </authorList>
    </citation>
    <scope>STRUCTURE BY NMR OF 20-65</scope>
    <scope>DISULFIDE BONDS</scope>
</reference>
<evidence type="ECO:0007829" key="19">
    <source>
        <dbReference type="PDB" id="2J4N"/>
    </source>
</evidence>
<dbReference type="SUPFAM" id="SSF64571">
    <property type="entry name" value="Cellulose docking domain, dockering"/>
    <property type="match status" value="3"/>
</dbReference>
<comment type="similarity">
    <text evidence="2">Belongs to the glycosyl hydrolase 45 (cellulase K) family.</text>
</comment>
<evidence type="ECO:0000256" key="10">
    <source>
        <dbReference type="ARBA" id="ARBA00023326"/>
    </source>
</evidence>
<evidence type="ECO:0000256" key="6">
    <source>
        <dbReference type="ARBA" id="ARBA00022801"/>
    </source>
</evidence>
<sequence length="410" mass="44380">MRLALTSCIALAASIAKVSAACWAQSQGYNCCNNPSSTKVEYTDASGQWGVQNGQWCGIDYSYGQNQGNESCTGNGSYPCCNTCQATYTDGDGDWAFENGNWCGIKNSCKQQPQNNNQCTGNGAYRCCNTCQATYTDNEGKWAFENGDWCGIKYSCPSQQVTTTTTRRTTTTTQQQQPTGSGGNSNVPLNPPDFSGQTGKTTRYWDCCLASCSWQENCKNDGAQGVVRSCNVDGITPFTDLSNLWRVKSGCNGGSVYMCNDQQPWAINDNVAYGFVASHEKCCTCQRLKFTSGPIAGKQMIVQTTNTGGDLSSNHFDIQMPGGGFGIFDGCTSQFGGSYQWGERYGGISSASQCANLPPQLKAGCEWRFNWFKNADNPAVVFERVQCPKELTEITGCVPGDDASAKKLPW</sequence>
<keyword evidence="4 13" id="KW-0732">Signal</keyword>
<feature type="disulfide bond" evidence="16 17">
    <location>
        <begin position="22"/>
        <end position="31"/>
    </location>
</feature>
<dbReference type="CAZy" id="GH45">
    <property type="family name" value="Glycoside Hydrolase Family 45"/>
</dbReference>
<dbReference type="InterPro" id="IPR002883">
    <property type="entry name" value="CBM10/Dockerin_dom"/>
</dbReference>
<gene>
    <name evidence="15" type="primary">cel45A</name>
</gene>
<feature type="disulfide bond" evidence="18 19">
    <location>
        <begin position="72"/>
        <end position="80"/>
    </location>
</feature>
<evidence type="ECO:0007829" key="16">
    <source>
        <dbReference type="PDB" id="1E8P"/>
    </source>
</evidence>
<evidence type="ECO:0000313" key="15">
    <source>
        <dbReference type="EMBL" id="CAB92325.1"/>
    </source>
</evidence>
<dbReference type="Pfam" id="PF02013">
    <property type="entry name" value="CBM_10"/>
    <property type="match status" value="3"/>
</dbReference>
<dbReference type="PDB" id="2J4M">
    <property type="method" value="NMR"/>
    <property type="chains" value="A=19-118"/>
</dbReference>
<evidence type="ECO:0000256" key="1">
    <source>
        <dbReference type="ARBA" id="ARBA00000966"/>
    </source>
</evidence>
<dbReference type="SUPFAM" id="SSF50685">
    <property type="entry name" value="Barwin-like endoglucanases"/>
    <property type="match status" value="1"/>
</dbReference>
<feature type="compositionally biased region" description="Low complexity" evidence="12">
    <location>
        <begin position="166"/>
        <end position="179"/>
    </location>
</feature>
<dbReference type="EMBL" id="AJ277482">
    <property type="protein sequence ID" value="CAB92325.1"/>
    <property type="molecule type" value="mRNA"/>
</dbReference>
<feature type="chain" id="PRO_5004335739" description="Cellulase" evidence="13">
    <location>
        <begin position="21"/>
        <end position="410"/>
    </location>
</feature>
<evidence type="ECO:0000256" key="9">
    <source>
        <dbReference type="ARBA" id="ARBA00023295"/>
    </source>
</evidence>
<dbReference type="GO" id="GO:0030245">
    <property type="term" value="P:cellulose catabolic process"/>
    <property type="evidence" value="ECO:0007669"/>
    <property type="project" value="UniProtKB-KW"/>
</dbReference>
<evidence type="ECO:0000256" key="4">
    <source>
        <dbReference type="ARBA" id="ARBA00022729"/>
    </source>
</evidence>
<dbReference type="EvolutionaryTrace" id="Q9P868"/>
<feature type="domain" description="CBM10" evidence="14">
    <location>
        <begin position="71"/>
        <end position="106"/>
    </location>
</feature>
<feature type="domain" description="CBM10" evidence="14">
    <location>
        <begin position="118"/>
        <end position="153"/>
    </location>
</feature>
<evidence type="ECO:0000256" key="12">
    <source>
        <dbReference type="SAM" id="MobiDB-lite"/>
    </source>
</evidence>
<dbReference type="PDB" id="2J4N">
    <property type="method" value="NMR"/>
    <property type="chains" value="A=19-118"/>
</dbReference>
<dbReference type="PANTHER" id="PTHR39730:SF1">
    <property type="entry name" value="ENDOGLUCANASE 1"/>
    <property type="match status" value="1"/>
</dbReference>
<dbReference type="Pfam" id="PF02015">
    <property type="entry name" value="Glyco_hydro_45"/>
    <property type="match status" value="1"/>
</dbReference>
<evidence type="ECO:0000256" key="7">
    <source>
        <dbReference type="ARBA" id="ARBA00023001"/>
    </source>
</evidence>
<dbReference type="SMR" id="Q9P868"/>
<evidence type="ECO:0000259" key="14">
    <source>
        <dbReference type="PROSITE" id="PS51763"/>
    </source>
</evidence>
<dbReference type="EC" id="3.2.1.4" evidence="3 11"/>
<dbReference type="InterPro" id="IPR052288">
    <property type="entry name" value="GH45_Enzymes"/>
</dbReference>
<evidence type="ECO:0007829" key="17">
    <source>
        <dbReference type="PDB" id="1E8Q"/>
    </source>
</evidence>
<dbReference type="InterPro" id="IPR036908">
    <property type="entry name" value="RlpA-like_sf"/>
</dbReference>
<keyword evidence="8" id="KW-0119">Carbohydrate metabolism</keyword>
<evidence type="ECO:0000256" key="3">
    <source>
        <dbReference type="ARBA" id="ARBA00012601"/>
    </source>
</evidence>
<evidence type="ECO:0000256" key="5">
    <source>
        <dbReference type="ARBA" id="ARBA00022737"/>
    </source>
</evidence>
<feature type="domain" description="CBM10" evidence="14">
    <location>
        <begin position="21"/>
        <end position="60"/>
    </location>
</feature>
<dbReference type="Gene3D" id="2.40.40.10">
    <property type="entry name" value="RlpA-like domain"/>
    <property type="match status" value="1"/>
</dbReference>
<dbReference type="InterPro" id="IPR000334">
    <property type="entry name" value="Glyco_hydro_45"/>
</dbReference>
<evidence type="ECO:0000256" key="8">
    <source>
        <dbReference type="ARBA" id="ARBA00023277"/>
    </source>
</evidence>
<dbReference type="PDB" id="1E8Q">
    <property type="method" value="NMR"/>
    <property type="chains" value="A=20-65"/>
</dbReference>
<keyword evidence="5" id="KW-0677">Repeat</keyword>
<dbReference type="PDBsum" id="2J4N"/>
<feature type="disulfide bond" evidence="16 17">
    <location>
        <begin position="32"/>
        <end position="57"/>
    </location>
</feature>
<keyword evidence="9" id="KW-0326">Glycosidase</keyword>
<feature type="signal peptide" evidence="13">
    <location>
        <begin position="1"/>
        <end position="20"/>
    </location>
</feature>
<evidence type="ECO:0007829" key="18">
    <source>
        <dbReference type="PDB" id="2J4M"/>
    </source>
</evidence>
<protein>
    <recommendedName>
        <fullName evidence="3 11">Cellulase</fullName>
        <ecNumber evidence="3 11">3.2.1.4</ecNumber>
    </recommendedName>
</protein>
<accession>Q9P868</accession>
<dbReference type="PDBsum" id="1E8Q"/>
<keyword evidence="7" id="KW-0136">Cellulose degradation</keyword>
<keyword evidence="10" id="KW-0624">Polysaccharide degradation</keyword>
<evidence type="ECO:0000256" key="2">
    <source>
        <dbReference type="ARBA" id="ARBA00007793"/>
    </source>
</evidence>
<dbReference type="PROSITE" id="PS01140">
    <property type="entry name" value="GLYCOSYL_HYDROL_F45"/>
    <property type="match status" value="1"/>
</dbReference>
<dbReference type="GO" id="GO:0008810">
    <property type="term" value="F:cellulase activity"/>
    <property type="evidence" value="ECO:0007669"/>
    <property type="project" value="UniProtKB-EC"/>
</dbReference>
<reference evidence="18 19" key="3">
    <citation type="journal article" date="2007" name="J. Mol. Biol.">
        <title>Characterization of a double dockerin from the cellulosome of the anaerobic fungus Piromyces equi.</title>
        <authorList>
            <person name="Nagy T."/>
            <person name="Tunnicliffe R.B."/>
            <person name="Higgins L.D."/>
            <person name="Walters C."/>
            <person name="Gilbert H.J."/>
            <person name="Williamson M.P."/>
        </authorList>
    </citation>
    <scope>STRUCTURE BY NMR OF 19-118</scope>
    <scope>DISULFIDE BONDS</scope>
</reference>
<dbReference type="PDBsum" id="1E8P"/>
<feature type="disulfide bond" evidence="18 19">
    <location>
        <begin position="84"/>
        <end position="109"/>
    </location>
</feature>
<dbReference type="PROSITE" id="PS51763">
    <property type="entry name" value="CBM10"/>
    <property type="match status" value="3"/>
</dbReference>
<name>Q9P868_PIREQ</name>
<feature type="active site" description="Nucleophile" evidence="11">
    <location>
        <position position="206"/>
    </location>
</feature>
<dbReference type="PDBsum" id="2J4M"/>
<dbReference type="InterPro" id="IPR009034">
    <property type="entry name" value="Dockerin_dom_fun_sf"/>
</dbReference>
<feature type="disulfide bond" evidence="18 19">
    <location>
        <begin position="81"/>
        <end position="103"/>
    </location>
</feature>
<dbReference type="PANTHER" id="PTHR39730">
    <property type="entry name" value="ENDOGLUCANASE 1"/>
    <property type="match status" value="1"/>
</dbReference>
<feature type="region of interest" description="Disordered" evidence="12">
    <location>
        <begin position="166"/>
        <end position="197"/>
    </location>
</feature>
<keyword evidence="6" id="KW-0378">Hydrolase</keyword>
<proteinExistence type="evidence at protein level"/>